<dbReference type="EMBL" id="CP132938">
    <property type="protein sequence ID" value="XCB20734.1"/>
    <property type="molecule type" value="Genomic_DNA"/>
</dbReference>
<feature type="compositionally biased region" description="Low complexity" evidence="1">
    <location>
        <begin position="27"/>
        <end position="48"/>
    </location>
</feature>
<dbReference type="Pfam" id="PF01425">
    <property type="entry name" value="Amidase"/>
    <property type="match status" value="1"/>
</dbReference>
<feature type="chain" id="PRO_5043817955" evidence="2">
    <location>
        <begin position="29"/>
        <end position="603"/>
    </location>
</feature>
<evidence type="ECO:0000256" key="2">
    <source>
        <dbReference type="SAM" id="SignalP"/>
    </source>
</evidence>
<accession>A0AAU7YWI1</accession>
<feature type="region of interest" description="Disordered" evidence="1">
    <location>
        <begin position="27"/>
        <end position="53"/>
    </location>
</feature>
<dbReference type="KEGG" id="tgi:RBB81_14180"/>
<dbReference type="GO" id="GO:0050567">
    <property type="term" value="F:glutaminyl-tRNA synthase (glutamine-hydrolyzing) activity"/>
    <property type="evidence" value="ECO:0007669"/>
    <property type="project" value="TreeGrafter"/>
</dbReference>
<dbReference type="SUPFAM" id="SSF75304">
    <property type="entry name" value="Amidase signature (AS) enzymes"/>
    <property type="match status" value="1"/>
</dbReference>
<dbReference type="InterPro" id="IPR006311">
    <property type="entry name" value="TAT_signal"/>
</dbReference>
<dbReference type="InterPro" id="IPR000120">
    <property type="entry name" value="Amidase"/>
</dbReference>
<keyword evidence="2" id="KW-0732">Signal</keyword>
<dbReference type="RefSeq" id="WP_353071110.1">
    <property type="nucleotide sequence ID" value="NZ_CP132938.1"/>
</dbReference>
<dbReference type="PANTHER" id="PTHR11895">
    <property type="entry name" value="TRANSAMIDASE"/>
    <property type="match status" value="1"/>
</dbReference>
<name>A0AAU7YWI1_9BACT</name>
<evidence type="ECO:0000259" key="3">
    <source>
        <dbReference type="Pfam" id="PF01425"/>
    </source>
</evidence>
<dbReference type="AlphaFoldDB" id="A0AAU7YWI1"/>
<feature type="domain" description="Amidase" evidence="3">
    <location>
        <begin position="164"/>
        <end position="581"/>
    </location>
</feature>
<dbReference type="Gene3D" id="3.90.1300.10">
    <property type="entry name" value="Amidase signature (AS) domain"/>
    <property type="match status" value="1"/>
</dbReference>
<gene>
    <name evidence="4" type="ORF">RBB81_14180</name>
</gene>
<dbReference type="PANTHER" id="PTHR11895:SF73">
    <property type="entry name" value="AMIDASE FAMILY PROTEIN"/>
    <property type="match status" value="1"/>
</dbReference>
<organism evidence="4">
    <name type="scientific">Tunturiibacter gelidiferens</name>
    <dbReference type="NCBI Taxonomy" id="3069689"/>
    <lineage>
        <taxon>Bacteria</taxon>
        <taxon>Pseudomonadati</taxon>
        <taxon>Acidobacteriota</taxon>
        <taxon>Terriglobia</taxon>
        <taxon>Terriglobales</taxon>
        <taxon>Acidobacteriaceae</taxon>
        <taxon>Tunturiibacter</taxon>
    </lineage>
</organism>
<proteinExistence type="predicted"/>
<protein>
    <submittedName>
        <fullName evidence="4">Amidase</fullName>
    </submittedName>
</protein>
<dbReference type="InterPro" id="IPR036928">
    <property type="entry name" value="AS_sf"/>
</dbReference>
<dbReference type="PROSITE" id="PS51318">
    <property type="entry name" value="TAT"/>
    <property type="match status" value="1"/>
</dbReference>
<evidence type="ECO:0000256" key="1">
    <source>
        <dbReference type="SAM" id="MobiDB-lite"/>
    </source>
</evidence>
<feature type="signal peptide" evidence="2">
    <location>
        <begin position="1"/>
        <end position="28"/>
    </location>
</feature>
<reference evidence="4" key="2">
    <citation type="journal article" date="2024" name="Environ. Microbiol.">
        <title>Genome analysis and description of Tunturibacter gen. nov. expands the diversity of Terriglobia in tundra soils.</title>
        <authorList>
            <person name="Messyasz A."/>
            <person name="Mannisto M.K."/>
            <person name="Kerkhof L.J."/>
            <person name="Haggblom M.M."/>
        </authorList>
    </citation>
    <scope>NUCLEOTIDE SEQUENCE</scope>
    <source>
        <strain evidence="4">M8UP39</strain>
    </source>
</reference>
<reference evidence="4" key="1">
    <citation type="submission" date="2023-08" db="EMBL/GenBank/DDBJ databases">
        <authorList>
            <person name="Messyasz A."/>
            <person name="Mannisto M.K."/>
            <person name="Kerkhof L.J."/>
            <person name="Haggblom M."/>
        </authorList>
    </citation>
    <scope>NUCLEOTIDE SEQUENCE</scope>
    <source>
        <strain evidence="4">M8UP39</strain>
    </source>
</reference>
<evidence type="ECO:0000313" key="4">
    <source>
        <dbReference type="EMBL" id="XCB20734.1"/>
    </source>
</evidence>
<sequence>MSKSRREFLTQSTLTLLASASASASALAQTPSTPTTPGAPPAFGTSPSVGPEVSPATFAEAEKLVQFPLTEKDRAQAAGNWRAAMAPLYERRTGPRKVAIADTTAPYSLVNSILPGQPTLPTKNEFLRTQSDAPLPTTDEAIAFAPVHQLSRWIETRKLTSTRLTEIYLARIERLNPKINCIITLTRDHALAQAKAADAEIAAGHYRGPLHGIPWGAKDLLDTANIATTWGAEPFQHRIPTADATVTERLNAAGAVLIAKLSLGALALNDVWFGGQTMNPWLLEEGSSGSSAGPGAATAAGLVAFAIGSETGGSIVSPSMRCGVTGLRPTYGRVPRTGAMTLCWSLDKLGPMARSVEDTMLVLNTITGPDGKDVACVPSKLDFDATAPIKNLKIGYFPQWMKEAPATDVDRAALAAISTLGMTPVEVTLPDWPYDNLDLILFAEAAAAFEEITLNHQLDQLKAQVPDAWPNTFRQSRFLSAVDYVQADRLRRMVALEMARIFSSGPNAPDLLLVPSLRDEILTITNFTGHPSLTLRAGFVEVSEARSDWAPDPAKPLPKFNPPRRVPHGVTLIGRLFDEGTIARAGLALERHFNVAHENPPGF</sequence>
<dbReference type="InterPro" id="IPR023631">
    <property type="entry name" value="Amidase_dom"/>
</dbReference>